<gene>
    <name evidence="2" type="ORF">P154DRAFT_615099</name>
</gene>
<dbReference type="AlphaFoldDB" id="A0A6A5WZ25"/>
<evidence type="ECO:0000256" key="1">
    <source>
        <dbReference type="SAM" id="MobiDB-lite"/>
    </source>
</evidence>
<keyword evidence="3" id="KW-1185">Reference proteome</keyword>
<feature type="region of interest" description="Disordered" evidence="1">
    <location>
        <begin position="140"/>
        <end position="162"/>
    </location>
</feature>
<accession>A0A6A5WZ25</accession>
<sequence length="162" mass="17239">MGVWTVVRWPPAVGASVDSSVRGAATIGCRVSRVSFLATTLHTVHTSRQLTHSYPKSLTRERVPGALCVVAFGVSGLAHIFSPVDALARASASTTIRLTNLMSMLATARTQSTLPGLCPRGFEAKSPVLLAARGPLLEAPTLSKQTSPRETLPWHEVGKRVD</sequence>
<dbReference type="EMBL" id="ML977558">
    <property type="protein sequence ID" value="KAF2007000.1"/>
    <property type="molecule type" value="Genomic_DNA"/>
</dbReference>
<name>A0A6A5WZ25_9PLEO</name>
<organism evidence="2 3">
    <name type="scientific">Amniculicola lignicola CBS 123094</name>
    <dbReference type="NCBI Taxonomy" id="1392246"/>
    <lineage>
        <taxon>Eukaryota</taxon>
        <taxon>Fungi</taxon>
        <taxon>Dikarya</taxon>
        <taxon>Ascomycota</taxon>
        <taxon>Pezizomycotina</taxon>
        <taxon>Dothideomycetes</taxon>
        <taxon>Pleosporomycetidae</taxon>
        <taxon>Pleosporales</taxon>
        <taxon>Amniculicolaceae</taxon>
        <taxon>Amniculicola</taxon>
    </lineage>
</organism>
<evidence type="ECO:0000313" key="2">
    <source>
        <dbReference type="EMBL" id="KAF2007000.1"/>
    </source>
</evidence>
<protein>
    <submittedName>
        <fullName evidence="2">Uncharacterized protein</fullName>
    </submittedName>
</protein>
<proteinExistence type="predicted"/>
<feature type="compositionally biased region" description="Basic and acidic residues" evidence="1">
    <location>
        <begin position="152"/>
        <end position="162"/>
    </location>
</feature>
<dbReference type="Proteomes" id="UP000799779">
    <property type="component" value="Unassembled WGS sequence"/>
</dbReference>
<evidence type="ECO:0000313" key="3">
    <source>
        <dbReference type="Proteomes" id="UP000799779"/>
    </source>
</evidence>
<reference evidence="2" key="1">
    <citation type="journal article" date="2020" name="Stud. Mycol.">
        <title>101 Dothideomycetes genomes: a test case for predicting lifestyles and emergence of pathogens.</title>
        <authorList>
            <person name="Haridas S."/>
            <person name="Albert R."/>
            <person name="Binder M."/>
            <person name="Bloem J."/>
            <person name="Labutti K."/>
            <person name="Salamov A."/>
            <person name="Andreopoulos B."/>
            <person name="Baker S."/>
            <person name="Barry K."/>
            <person name="Bills G."/>
            <person name="Bluhm B."/>
            <person name="Cannon C."/>
            <person name="Castanera R."/>
            <person name="Culley D."/>
            <person name="Daum C."/>
            <person name="Ezra D."/>
            <person name="Gonzalez J."/>
            <person name="Henrissat B."/>
            <person name="Kuo A."/>
            <person name="Liang C."/>
            <person name="Lipzen A."/>
            <person name="Lutzoni F."/>
            <person name="Magnuson J."/>
            <person name="Mondo S."/>
            <person name="Nolan M."/>
            <person name="Ohm R."/>
            <person name="Pangilinan J."/>
            <person name="Park H.-J."/>
            <person name="Ramirez L."/>
            <person name="Alfaro M."/>
            <person name="Sun H."/>
            <person name="Tritt A."/>
            <person name="Yoshinaga Y."/>
            <person name="Zwiers L.-H."/>
            <person name="Turgeon B."/>
            <person name="Goodwin S."/>
            <person name="Spatafora J."/>
            <person name="Crous P."/>
            <person name="Grigoriev I."/>
        </authorList>
    </citation>
    <scope>NUCLEOTIDE SEQUENCE</scope>
    <source>
        <strain evidence="2">CBS 123094</strain>
    </source>
</reference>